<dbReference type="Pfam" id="PF12633">
    <property type="entry name" value="Adenyl_cycl_N"/>
    <property type="match status" value="1"/>
</dbReference>
<keyword evidence="3" id="KW-1185">Reference proteome</keyword>
<protein>
    <submittedName>
        <fullName evidence="2">Adenylate cyclase</fullName>
    </submittedName>
</protein>
<comment type="caution">
    <text evidence="2">The sequence shown here is derived from an EMBL/GenBank/DDBJ whole genome shotgun (WGS) entry which is preliminary data.</text>
</comment>
<evidence type="ECO:0000313" key="3">
    <source>
        <dbReference type="Proteomes" id="UP000188820"/>
    </source>
</evidence>
<evidence type="ECO:0000259" key="1">
    <source>
        <dbReference type="Pfam" id="PF12633"/>
    </source>
</evidence>
<sequence>MKQNLTLAKKVVMALDKRRLERALLGTTEAFQWVFAQITFLLQYNHINLPGYIPDVPSGIADFELSDEQKLLFIENSHYAEAVQSAVESGDILPAIRGVYAMGSFGSISQTFSSDLDIWVCYSPELTLPEKELLAQKLTKLEQWAMSFGVEIHFFLMDQQRFRHSSYAEPLSAENSGSAQYMLLLDEFYRSALRLAGKPLLWLHLWVEDESRYDSEVQRLVQQGQLDLNDWVDFGSLSQFSAKEYFGASLWQLNKGVNAPYKSVLKIILLEAYSQEYPNTQLIARQFKREMLTGNSTPEHHFDPYLAILSKVTQYLTALADFRRLDFVRRCFYIKATEDFALYQADNWRIRYMRILAQEWEWSPEFIAELDNRPYWKIKRAQNSHDNVVKLLMLSYRNLVHFARKHHIDASVAPGDMNILTRKLCSTFEELPGKVVLLGGQISYHLEEEHLTFIEIKQNKHFKAGWYVVNRSPSALLMFSKDRFIKYGETLNNVVAWAYFNHLLTLETQLHIFSDSIKLETLRKFVSDLRLSFSNTLPVIDGNKTPRQGEIDTLFIAVNLSKDVTEKMKDIRLSMTASDLFSFGSVNNSVIGSIDLTYLNIWNEIRTLHFEGQNAILAALKELSNKIHRGERPPKIQVFCYSKRYCKTLCDLVSVLIKRYIRIKIIGRTPVRTNRLRVASKNWQLFFEGKKIIPSEIQTGEVPDDYINMVELPSVSGRITEEKANVCIEPRKYPLEIDTFAIEGFIQFFFEDNDDETFNVYILDELNHIEIYRRCEGSKEDKIYGIYQIYQSSVLIDESNPYKIEQRDFNYPQFYQLQNVDSNIQIIPFRHRVVS</sequence>
<dbReference type="EMBL" id="MLAA01000024">
    <property type="protein sequence ID" value="OOF69714.1"/>
    <property type="molecule type" value="Genomic_DNA"/>
</dbReference>
<dbReference type="InterPro" id="IPR024685">
    <property type="entry name" value="Adenylate_cyclase_1_N"/>
</dbReference>
<accession>A0ABX3KX90</accession>
<evidence type="ECO:0000313" key="2">
    <source>
        <dbReference type="EMBL" id="OOF69714.1"/>
    </source>
</evidence>
<organism evidence="2 3">
    <name type="scientific">Rodentibacter caecimuris</name>
    <dbReference type="NCBI Taxonomy" id="1796644"/>
    <lineage>
        <taxon>Bacteria</taxon>
        <taxon>Pseudomonadati</taxon>
        <taxon>Pseudomonadota</taxon>
        <taxon>Gammaproteobacteria</taxon>
        <taxon>Pasteurellales</taxon>
        <taxon>Pasteurellaceae</taxon>
        <taxon>Rodentibacter</taxon>
    </lineage>
</organism>
<dbReference type="InterPro" id="IPR000274">
    <property type="entry name" value="Adenylate_cyclase_1"/>
</dbReference>
<name>A0ABX3KX90_9PAST</name>
<dbReference type="PANTHER" id="PTHR38760">
    <property type="entry name" value="ADENYLATE CYCLASE"/>
    <property type="match status" value="1"/>
</dbReference>
<dbReference type="PIRSF" id="PIRSF001444">
    <property type="entry name" value="Adenylate_cycl"/>
    <property type="match status" value="1"/>
</dbReference>
<reference evidence="2 3" key="1">
    <citation type="submission" date="2016-10" db="EMBL/GenBank/DDBJ databases">
        <title>Rodentibacter gen. nov. and new species.</title>
        <authorList>
            <person name="Christensen H."/>
        </authorList>
    </citation>
    <scope>NUCLEOTIDE SEQUENCE [LARGE SCALE GENOMIC DNA]</scope>
    <source>
        <strain evidence="2 3">1998236014</strain>
    </source>
</reference>
<dbReference type="Proteomes" id="UP000188820">
    <property type="component" value="Unassembled WGS sequence"/>
</dbReference>
<dbReference type="PANTHER" id="PTHR38760:SF1">
    <property type="entry name" value="ADENYLATE CYCLASE"/>
    <property type="match status" value="1"/>
</dbReference>
<proteinExistence type="predicted"/>
<feature type="domain" description="Adenylate cyclase class-I N-terminal" evidence="1">
    <location>
        <begin position="5"/>
        <end position="202"/>
    </location>
</feature>
<dbReference type="Pfam" id="PF01295">
    <property type="entry name" value="Adenylate_cycl"/>
    <property type="match status" value="1"/>
</dbReference>
<dbReference type="RefSeq" id="WP_077463268.1">
    <property type="nucleotide sequence ID" value="NZ_MLAA01000024.1"/>
</dbReference>
<dbReference type="NCBIfam" id="NF006978">
    <property type="entry name" value="PRK09450.1-2"/>
    <property type="match status" value="1"/>
</dbReference>
<gene>
    <name evidence="2" type="ORF">BKG89_05940</name>
</gene>